<protein>
    <recommendedName>
        <fullName evidence="4">Ubiquitin 3 binding protein But2 C-terminal domain-containing protein</fullName>
    </recommendedName>
</protein>
<keyword evidence="1" id="KW-0732">Signal</keyword>
<feature type="chain" id="PRO_5026054900" description="Ubiquitin 3 binding protein But2 C-terminal domain-containing protein" evidence="1">
    <location>
        <begin position="18"/>
        <end position="150"/>
    </location>
</feature>
<keyword evidence="3" id="KW-1185">Reference proteome</keyword>
<feature type="signal peptide" evidence="1">
    <location>
        <begin position="1"/>
        <end position="17"/>
    </location>
</feature>
<evidence type="ECO:0000256" key="1">
    <source>
        <dbReference type="SAM" id="SignalP"/>
    </source>
</evidence>
<organism evidence="2 3">
    <name type="scientific">Lentithecium fluviatile CBS 122367</name>
    <dbReference type="NCBI Taxonomy" id="1168545"/>
    <lineage>
        <taxon>Eukaryota</taxon>
        <taxon>Fungi</taxon>
        <taxon>Dikarya</taxon>
        <taxon>Ascomycota</taxon>
        <taxon>Pezizomycotina</taxon>
        <taxon>Dothideomycetes</taxon>
        <taxon>Pleosporomycetidae</taxon>
        <taxon>Pleosporales</taxon>
        <taxon>Massarineae</taxon>
        <taxon>Lentitheciaceae</taxon>
        <taxon>Lentithecium</taxon>
    </lineage>
</organism>
<dbReference type="Proteomes" id="UP000799291">
    <property type="component" value="Unassembled WGS sequence"/>
</dbReference>
<dbReference type="AlphaFoldDB" id="A0A6G1IYL2"/>
<sequence>MKTASLVLSLFFATTLATPNLRRTNYQYVNNTRAYHPLTVPIVLENEVAGTYHTAYIPVNNQTYTLAQLYGDGPLNKESKGFVLGTIAYPGQFFDENVTCSIETNEKPKPTRFVMGSRTEVLNLDLDEFAKVETDMTHFTVRCLLLSTST</sequence>
<name>A0A6G1IYL2_9PLEO</name>
<evidence type="ECO:0000313" key="3">
    <source>
        <dbReference type="Proteomes" id="UP000799291"/>
    </source>
</evidence>
<accession>A0A6G1IYL2</accession>
<evidence type="ECO:0008006" key="4">
    <source>
        <dbReference type="Google" id="ProtNLM"/>
    </source>
</evidence>
<gene>
    <name evidence="2" type="ORF">K458DRAFT_51701</name>
</gene>
<proteinExistence type="predicted"/>
<dbReference type="EMBL" id="MU005585">
    <property type="protein sequence ID" value="KAF2683195.1"/>
    <property type="molecule type" value="Genomic_DNA"/>
</dbReference>
<reference evidence="2" key="1">
    <citation type="journal article" date="2020" name="Stud. Mycol.">
        <title>101 Dothideomycetes genomes: a test case for predicting lifestyles and emergence of pathogens.</title>
        <authorList>
            <person name="Haridas S."/>
            <person name="Albert R."/>
            <person name="Binder M."/>
            <person name="Bloem J."/>
            <person name="Labutti K."/>
            <person name="Salamov A."/>
            <person name="Andreopoulos B."/>
            <person name="Baker S."/>
            <person name="Barry K."/>
            <person name="Bills G."/>
            <person name="Bluhm B."/>
            <person name="Cannon C."/>
            <person name="Castanera R."/>
            <person name="Culley D."/>
            <person name="Daum C."/>
            <person name="Ezra D."/>
            <person name="Gonzalez J."/>
            <person name="Henrissat B."/>
            <person name="Kuo A."/>
            <person name="Liang C."/>
            <person name="Lipzen A."/>
            <person name="Lutzoni F."/>
            <person name="Magnuson J."/>
            <person name="Mondo S."/>
            <person name="Nolan M."/>
            <person name="Ohm R."/>
            <person name="Pangilinan J."/>
            <person name="Park H.-J."/>
            <person name="Ramirez L."/>
            <person name="Alfaro M."/>
            <person name="Sun H."/>
            <person name="Tritt A."/>
            <person name="Yoshinaga Y."/>
            <person name="Zwiers L.-H."/>
            <person name="Turgeon B."/>
            <person name="Goodwin S."/>
            <person name="Spatafora J."/>
            <person name="Crous P."/>
            <person name="Grigoriev I."/>
        </authorList>
    </citation>
    <scope>NUCLEOTIDE SEQUENCE</scope>
    <source>
        <strain evidence="2">CBS 122367</strain>
    </source>
</reference>
<dbReference type="OrthoDB" id="3497702at2759"/>
<evidence type="ECO:0000313" key="2">
    <source>
        <dbReference type="EMBL" id="KAF2683195.1"/>
    </source>
</evidence>